<evidence type="ECO:0000313" key="7">
    <source>
        <dbReference type="EMBL" id="CAB4020254.1"/>
    </source>
</evidence>
<dbReference type="PROSITE" id="PS50878">
    <property type="entry name" value="RT_POL"/>
    <property type="match status" value="1"/>
</dbReference>
<dbReference type="Gene3D" id="3.30.420.10">
    <property type="entry name" value="Ribonuclease H-like superfamily/Ribonuclease H"/>
    <property type="match status" value="1"/>
</dbReference>
<evidence type="ECO:0000256" key="6">
    <source>
        <dbReference type="ARBA" id="ARBA00022918"/>
    </source>
</evidence>
<keyword evidence="1" id="KW-0808">Transferase</keyword>
<evidence type="ECO:0000256" key="3">
    <source>
        <dbReference type="ARBA" id="ARBA00022722"/>
    </source>
</evidence>
<protein>
    <submittedName>
        <fullName evidence="7">Transposon Tf2-6 poly</fullName>
    </submittedName>
</protein>
<dbReference type="AlphaFoldDB" id="A0A7D9J2M3"/>
<comment type="caution">
    <text evidence="7">The sequence shown here is derived from an EMBL/GenBank/DDBJ whole genome shotgun (WGS) entry which is preliminary data.</text>
</comment>
<dbReference type="CDD" id="cd09275">
    <property type="entry name" value="RNase_HI_RT_DIRS1"/>
    <property type="match status" value="1"/>
</dbReference>
<dbReference type="InterPro" id="IPR000477">
    <property type="entry name" value="RT_dom"/>
</dbReference>
<dbReference type="GO" id="GO:0016787">
    <property type="term" value="F:hydrolase activity"/>
    <property type="evidence" value="ECO:0007669"/>
    <property type="project" value="UniProtKB-KW"/>
</dbReference>
<keyword evidence="2" id="KW-0548">Nucleotidyltransferase</keyword>
<reference evidence="7" key="1">
    <citation type="submission" date="2020-04" db="EMBL/GenBank/DDBJ databases">
        <authorList>
            <person name="Alioto T."/>
            <person name="Alioto T."/>
            <person name="Gomez Garrido J."/>
        </authorList>
    </citation>
    <scope>NUCLEOTIDE SEQUENCE</scope>
    <source>
        <strain evidence="7">A484AB</strain>
    </source>
</reference>
<accession>A0A7D9J2M3</accession>
<dbReference type="GO" id="GO:0003676">
    <property type="term" value="F:nucleic acid binding"/>
    <property type="evidence" value="ECO:0007669"/>
    <property type="project" value="InterPro"/>
</dbReference>
<dbReference type="Gene3D" id="3.10.10.10">
    <property type="entry name" value="HIV Type 1 Reverse Transcriptase, subunit A, domain 1"/>
    <property type="match status" value="1"/>
</dbReference>
<evidence type="ECO:0000313" key="8">
    <source>
        <dbReference type="Proteomes" id="UP001152795"/>
    </source>
</evidence>
<keyword evidence="5" id="KW-0378">Hydrolase</keyword>
<evidence type="ECO:0000256" key="5">
    <source>
        <dbReference type="ARBA" id="ARBA00022801"/>
    </source>
</evidence>
<proteinExistence type="predicted"/>
<dbReference type="EMBL" id="CACRXK020010863">
    <property type="protein sequence ID" value="CAB4020254.1"/>
    <property type="molecule type" value="Genomic_DNA"/>
</dbReference>
<keyword evidence="3" id="KW-0540">Nuclease</keyword>
<dbReference type="InterPro" id="IPR043502">
    <property type="entry name" value="DNA/RNA_pol_sf"/>
</dbReference>
<dbReference type="GO" id="GO:0004519">
    <property type="term" value="F:endonuclease activity"/>
    <property type="evidence" value="ECO:0007669"/>
    <property type="project" value="UniProtKB-KW"/>
</dbReference>
<evidence type="ECO:0000256" key="2">
    <source>
        <dbReference type="ARBA" id="ARBA00022695"/>
    </source>
</evidence>
<dbReference type="Pfam" id="PF17917">
    <property type="entry name" value="RT_RNaseH"/>
    <property type="match status" value="1"/>
</dbReference>
<evidence type="ECO:0000256" key="1">
    <source>
        <dbReference type="ARBA" id="ARBA00022679"/>
    </source>
</evidence>
<dbReference type="InterPro" id="IPR043128">
    <property type="entry name" value="Rev_trsase/Diguanyl_cyclase"/>
</dbReference>
<keyword evidence="4" id="KW-0255">Endonuclease</keyword>
<name>A0A7D9J2M3_PARCT</name>
<dbReference type="CDD" id="cd03714">
    <property type="entry name" value="RT_DIRS1"/>
    <property type="match status" value="1"/>
</dbReference>
<dbReference type="PANTHER" id="PTHR33050:SF7">
    <property type="entry name" value="RIBONUCLEASE H"/>
    <property type="match status" value="1"/>
</dbReference>
<dbReference type="InterPro" id="IPR052055">
    <property type="entry name" value="Hepadnavirus_pol/RT"/>
</dbReference>
<gene>
    <name evidence="7" type="ORF">PACLA_8A015654</name>
</gene>
<dbReference type="Proteomes" id="UP001152795">
    <property type="component" value="Unassembled WGS sequence"/>
</dbReference>
<evidence type="ECO:0000256" key="4">
    <source>
        <dbReference type="ARBA" id="ARBA00022759"/>
    </source>
</evidence>
<dbReference type="OrthoDB" id="5985995at2759"/>
<keyword evidence="8" id="KW-1185">Reference proteome</keyword>
<sequence length="658" mass="75299">MFITSDAEILDMVLGQKLEFSQKPFQLFVPKERTYNHIQAQAIEVEIETLLKKGVVVLTEHEKGEYISPIFTTAKKDGSARMILNLKSLNKFIEYKHFKMESFSTIVNMVKPNCFMASVDLKDAYYSVPIHPEHQKYLKFNWKGQLYKFTCFPNGLAFCPRKFTKLLKPINSYLRQLGHISVSHIDDSYLQGDDYDDCASNVLDTTKLFDSVGFVIHPDKSSLIPKQQMTILGFTINSVEMRVYPSKDKVAKIKALCTELIQNAAPTIRQVASVLGLLVSNFPAAQFGPLHFRDLDMDKTEALKLNKGNFDKHMKLSKASYDDLHWWVKSADSLFKPIGLSQPEVTLFTDASNQGWGGVLGKVTIGGRWTPSEATHHINFLEMLAVFFALKAFQTQLLGKHVCVRIDNMTAVSDIGKMGTSHSRNRNNLTREIWTWCIIHRVFLTTAHIPGKENEAADAESRKARDQTEWALDPEIFQQGTQRLGVKPVIDLFASRLNYKLKPFIAYQPDPEAVNAFTISWHSYLFYAFPPFSIIPLVLQKIREEESTGLIVVPNWPTQPWWPYLMRMVIQNPVVLPNNKKMLQLPTKPDLVHPLYPKLTLLLCHVSGKPSKIKDYQKQLYPSYWHHGGRVHKDNTHHTLINGYSTVIQGKWINFQQL</sequence>
<dbReference type="SUPFAM" id="SSF56672">
    <property type="entry name" value="DNA/RNA polymerases"/>
    <property type="match status" value="1"/>
</dbReference>
<dbReference type="InterPro" id="IPR036397">
    <property type="entry name" value="RNaseH_sf"/>
</dbReference>
<dbReference type="GO" id="GO:0003964">
    <property type="term" value="F:RNA-directed DNA polymerase activity"/>
    <property type="evidence" value="ECO:0007669"/>
    <property type="project" value="UniProtKB-KW"/>
</dbReference>
<organism evidence="7 8">
    <name type="scientific">Paramuricea clavata</name>
    <name type="common">Red gorgonian</name>
    <name type="synonym">Violescent sea-whip</name>
    <dbReference type="NCBI Taxonomy" id="317549"/>
    <lineage>
        <taxon>Eukaryota</taxon>
        <taxon>Metazoa</taxon>
        <taxon>Cnidaria</taxon>
        <taxon>Anthozoa</taxon>
        <taxon>Octocorallia</taxon>
        <taxon>Malacalcyonacea</taxon>
        <taxon>Plexauridae</taxon>
        <taxon>Paramuricea</taxon>
    </lineage>
</organism>
<dbReference type="Gene3D" id="3.30.70.270">
    <property type="match status" value="1"/>
</dbReference>
<keyword evidence="6" id="KW-0695">RNA-directed DNA polymerase</keyword>
<dbReference type="Pfam" id="PF00078">
    <property type="entry name" value="RVT_1"/>
    <property type="match status" value="1"/>
</dbReference>
<dbReference type="InterPro" id="IPR041373">
    <property type="entry name" value="RT_RNaseH"/>
</dbReference>
<dbReference type="PANTHER" id="PTHR33050">
    <property type="entry name" value="REVERSE TRANSCRIPTASE DOMAIN-CONTAINING PROTEIN"/>
    <property type="match status" value="1"/>
</dbReference>